<protein>
    <submittedName>
        <fullName evidence="2">Uncharacterized protein</fullName>
    </submittedName>
</protein>
<accession>A0ABR2H5Y9</accession>
<gene>
    <name evidence="2" type="ORF">M9Y10_027449</name>
</gene>
<evidence type="ECO:0000256" key="1">
    <source>
        <dbReference type="SAM" id="MobiDB-lite"/>
    </source>
</evidence>
<comment type="caution">
    <text evidence="2">The sequence shown here is derived from an EMBL/GenBank/DDBJ whole genome shotgun (WGS) entry which is preliminary data.</text>
</comment>
<sequence length="507" mass="58200">MRRNTYSSSLAKRNTREIANCKDLLIRNTTKNNVVPFRSNKDSKNQSTSPNLSESSFSQPPSPQVTLSEALLSNFAEADSQKSSESLSSTKRDLYSQDEFNSMLEFDQLHLPEIESSRRSATLSVNDDYTFENDVDNDNLQVSMMSQISHVSELSRSQIQAAKSRTRLSNIGNSLYELSLHLRTITDVRAQVLYFRDNAPLKYYSYSCVSDLLLAALSCPPDMPYFILTMAALMVKSGNVAPSYDLKYYIRVTELLMSNPETFFVSFHADQEKPQRNLRKMLAIFQGKLADLDDDDDYEGKTGKMTTAQVERYIEMKNRNQKSSKELYIFSQLQGKCKVETIQLEYPYPVDLSKRTPNYHPKIQLDERVTLRVELFPDNYTKEEQNTYCFIKELNQDVPKPMGSPLLRFLSSSDNLIERRKRGGEIYRRSSKREIALIQKLASLFISWDVAYDASLSVWEVMKKDNKFEVEALLSQLPVSYGDFLVEAVKTFAELGGVKIDRIKNIR</sequence>
<evidence type="ECO:0000313" key="2">
    <source>
        <dbReference type="EMBL" id="KAK8841248.1"/>
    </source>
</evidence>
<reference evidence="2 3" key="1">
    <citation type="submission" date="2024-04" db="EMBL/GenBank/DDBJ databases">
        <title>Tritrichomonas musculus Genome.</title>
        <authorList>
            <person name="Alves-Ferreira E."/>
            <person name="Grigg M."/>
            <person name="Lorenzi H."/>
            <person name="Galac M."/>
        </authorList>
    </citation>
    <scope>NUCLEOTIDE SEQUENCE [LARGE SCALE GENOMIC DNA]</scope>
    <source>
        <strain evidence="2 3">EAF2021</strain>
    </source>
</reference>
<dbReference type="Proteomes" id="UP001470230">
    <property type="component" value="Unassembled WGS sequence"/>
</dbReference>
<dbReference type="EMBL" id="JAPFFF010000042">
    <property type="protein sequence ID" value="KAK8841248.1"/>
    <property type="molecule type" value="Genomic_DNA"/>
</dbReference>
<organism evidence="2 3">
    <name type="scientific">Tritrichomonas musculus</name>
    <dbReference type="NCBI Taxonomy" id="1915356"/>
    <lineage>
        <taxon>Eukaryota</taxon>
        <taxon>Metamonada</taxon>
        <taxon>Parabasalia</taxon>
        <taxon>Tritrichomonadida</taxon>
        <taxon>Tritrichomonadidae</taxon>
        <taxon>Tritrichomonas</taxon>
    </lineage>
</organism>
<proteinExistence type="predicted"/>
<name>A0ABR2H5Y9_9EUKA</name>
<feature type="region of interest" description="Disordered" evidence="1">
    <location>
        <begin position="32"/>
        <end position="64"/>
    </location>
</feature>
<evidence type="ECO:0000313" key="3">
    <source>
        <dbReference type="Proteomes" id="UP001470230"/>
    </source>
</evidence>
<keyword evidence="3" id="KW-1185">Reference proteome</keyword>